<evidence type="ECO:0000256" key="1">
    <source>
        <dbReference type="ARBA" id="ARBA00004141"/>
    </source>
</evidence>
<evidence type="ECO:0000313" key="20">
    <source>
        <dbReference type="Proteomes" id="UP001187531"/>
    </source>
</evidence>
<dbReference type="GO" id="GO:0007602">
    <property type="term" value="P:phototransduction"/>
    <property type="evidence" value="ECO:0007669"/>
    <property type="project" value="UniProtKB-KW"/>
</dbReference>
<dbReference type="SUPFAM" id="SSF81321">
    <property type="entry name" value="Family A G protein-coupled receptor-like"/>
    <property type="match status" value="1"/>
</dbReference>
<dbReference type="GO" id="GO:0004930">
    <property type="term" value="F:G protein-coupled receptor activity"/>
    <property type="evidence" value="ECO:0007669"/>
    <property type="project" value="UniProtKB-KW"/>
</dbReference>
<keyword evidence="10 16" id="KW-0297">G-protein coupled receptor</keyword>
<dbReference type="FunFam" id="1.20.1070.10:FF:000044">
    <property type="entry name" value="Opsin, ultraviolet-sensitive"/>
    <property type="match status" value="1"/>
</dbReference>
<proteinExistence type="inferred from homology"/>
<dbReference type="Pfam" id="PF00001">
    <property type="entry name" value="7tm_1"/>
    <property type="match status" value="1"/>
</dbReference>
<keyword evidence="12" id="KW-1015">Disulfide bond</keyword>
<feature type="transmembrane region" description="Helical" evidence="17">
    <location>
        <begin position="96"/>
        <end position="116"/>
    </location>
</feature>
<dbReference type="InterPro" id="IPR050125">
    <property type="entry name" value="GPCR_opsins"/>
</dbReference>
<dbReference type="CDD" id="cd15079">
    <property type="entry name" value="7tmA_photoreceptors_insect"/>
    <property type="match status" value="1"/>
</dbReference>
<comment type="subcellular location">
    <subcellularLocation>
        <location evidence="1">Membrane</location>
        <topology evidence="1">Multi-pass membrane protein</topology>
    </subcellularLocation>
</comment>
<evidence type="ECO:0000256" key="13">
    <source>
        <dbReference type="ARBA" id="ARBA00023170"/>
    </source>
</evidence>
<name>A0AA88KWT7_ARTSF</name>
<feature type="transmembrane region" description="Helical" evidence="17">
    <location>
        <begin position="289"/>
        <end position="313"/>
    </location>
</feature>
<comment type="caution">
    <text evidence="19">The sequence shown here is derived from an EMBL/GenBank/DDBJ whole genome shotgun (WGS) entry which is preliminary data.</text>
</comment>
<evidence type="ECO:0000256" key="14">
    <source>
        <dbReference type="ARBA" id="ARBA00023224"/>
    </source>
</evidence>
<organism evidence="19 20">
    <name type="scientific">Artemia franciscana</name>
    <name type="common">Brine shrimp</name>
    <name type="synonym">Artemia sanfranciscana</name>
    <dbReference type="NCBI Taxonomy" id="6661"/>
    <lineage>
        <taxon>Eukaryota</taxon>
        <taxon>Metazoa</taxon>
        <taxon>Ecdysozoa</taxon>
        <taxon>Arthropoda</taxon>
        <taxon>Crustacea</taxon>
        <taxon>Branchiopoda</taxon>
        <taxon>Anostraca</taxon>
        <taxon>Artemiidae</taxon>
        <taxon>Artemia</taxon>
    </lineage>
</organism>
<evidence type="ECO:0000256" key="4">
    <source>
        <dbReference type="ARBA" id="ARBA00022553"/>
    </source>
</evidence>
<keyword evidence="5" id="KW-0716">Sensory transduction</keyword>
<dbReference type="GO" id="GO:0016020">
    <property type="term" value="C:membrane"/>
    <property type="evidence" value="ECO:0007669"/>
    <property type="project" value="UniProtKB-SubCell"/>
</dbReference>
<keyword evidence="6 16" id="KW-0812">Transmembrane</keyword>
<keyword evidence="13 16" id="KW-0675">Receptor</keyword>
<dbReference type="GO" id="GO:0009881">
    <property type="term" value="F:photoreceptor activity"/>
    <property type="evidence" value="ECO:0007669"/>
    <property type="project" value="UniProtKB-KW"/>
</dbReference>
<dbReference type="PRINTS" id="PR00577">
    <property type="entry name" value="OPSINRH3RH4"/>
</dbReference>
<dbReference type="EMBL" id="JAVRJZ010000021">
    <property type="protein sequence ID" value="KAK2705134.1"/>
    <property type="molecule type" value="Genomic_DNA"/>
</dbReference>
<keyword evidence="15" id="KW-0844">Vision</keyword>
<keyword evidence="11 17" id="KW-0472">Membrane</keyword>
<keyword evidence="4" id="KW-0597">Phosphoprotein</keyword>
<dbReference type="InterPro" id="IPR017452">
    <property type="entry name" value="GPCR_Rhodpsn_7TM"/>
</dbReference>
<evidence type="ECO:0000256" key="16">
    <source>
        <dbReference type="RuleBase" id="RU000688"/>
    </source>
</evidence>
<feature type="transmembrane region" description="Helical" evidence="17">
    <location>
        <begin position="59"/>
        <end position="84"/>
    </location>
</feature>
<dbReference type="AlphaFoldDB" id="A0AA88KWT7"/>
<gene>
    <name evidence="19" type="ORF">QYM36_017244</name>
</gene>
<protein>
    <recommendedName>
        <fullName evidence="18">G-protein coupled receptors family 1 profile domain-containing protein</fullName>
    </recommendedName>
</protein>
<keyword evidence="3" id="KW-0600">Photoreceptor protein</keyword>
<dbReference type="PANTHER" id="PTHR24240">
    <property type="entry name" value="OPSIN"/>
    <property type="match status" value="1"/>
</dbReference>
<evidence type="ECO:0000256" key="5">
    <source>
        <dbReference type="ARBA" id="ARBA00022606"/>
    </source>
</evidence>
<evidence type="ECO:0000256" key="6">
    <source>
        <dbReference type="ARBA" id="ARBA00022692"/>
    </source>
</evidence>
<reference evidence="19" key="1">
    <citation type="submission" date="2023-07" db="EMBL/GenBank/DDBJ databases">
        <title>Chromosome-level genome assembly of Artemia franciscana.</title>
        <authorList>
            <person name="Jo E."/>
        </authorList>
    </citation>
    <scope>NUCLEOTIDE SEQUENCE</scope>
    <source>
        <tissue evidence="19">Whole body</tissue>
    </source>
</reference>
<feature type="transmembrane region" description="Helical" evidence="17">
    <location>
        <begin position="136"/>
        <end position="155"/>
    </location>
</feature>
<keyword evidence="14 16" id="KW-0807">Transducer</keyword>
<feature type="transmembrane region" description="Helical" evidence="17">
    <location>
        <begin position="175"/>
        <end position="195"/>
    </location>
</feature>
<keyword evidence="9" id="KW-0157">Chromophore</keyword>
<dbReference type="InterPro" id="IPR000276">
    <property type="entry name" value="GPCR_Rhodpsn"/>
</dbReference>
<evidence type="ECO:0000256" key="11">
    <source>
        <dbReference type="ARBA" id="ARBA00023136"/>
    </source>
</evidence>
<dbReference type="InterPro" id="IPR001760">
    <property type="entry name" value="Opsin"/>
</dbReference>
<evidence type="ECO:0000259" key="18">
    <source>
        <dbReference type="PROSITE" id="PS50262"/>
    </source>
</evidence>
<evidence type="ECO:0000256" key="12">
    <source>
        <dbReference type="ARBA" id="ARBA00023157"/>
    </source>
</evidence>
<accession>A0AA88KWT7</accession>
<dbReference type="PROSITE" id="PS00237">
    <property type="entry name" value="G_PROTEIN_RECEP_F1_1"/>
    <property type="match status" value="1"/>
</dbReference>
<dbReference type="PROSITE" id="PS50262">
    <property type="entry name" value="G_PROTEIN_RECEP_F1_2"/>
    <property type="match status" value="1"/>
</dbReference>
<evidence type="ECO:0000256" key="15">
    <source>
        <dbReference type="ARBA" id="ARBA00023305"/>
    </source>
</evidence>
<evidence type="ECO:0000313" key="19">
    <source>
        <dbReference type="EMBL" id="KAK2705134.1"/>
    </source>
</evidence>
<dbReference type="GO" id="GO:0007601">
    <property type="term" value="P:visual perception"/>
    <property type="evidence" value="ECO:0007669"/>
    <property type="project" value="UniProtKB-KW"/>
</dbReference>
<dbReference type="Gene3D" id="1.20.1070.10">
    <property type="entry name" value="Rhodopsin 7-helix transmembrane proteins"/>
    <property type="match status" value="1"/>
</dbReference>
<keyword evidence="20" id="KW-1185">Reference proteome</keyword>
<evidence type="ECO:0000256" key="2">
    <source>
        <dbReference type="ARBA" id="ARBA00010663"/>
    </source>
</evidence>
<feature type="transmembrane region" description="Helical" evidence="17">
    <location>
        <begin position="224"/>
        <end position="244"/>
    </location>
</feature>
<comment type="similarity">
    <text evidence="2 16">Belongs to the G-protein coupled receptor 1 family.</text>
</comment>
<sequence>MSNGSYFDHLKGDPHPWDNGYGFFIPPGMTQITGASEAVKSMSHPHWHKFPPNNPAWDYMFGLLYITMYIISMFGNGLVIYLFVKAKNLRSPANMLVVNLAVADFFMMQTQAPMYIVTVFSSRWWIFDFLWCKSYAFAGSVTGIAAILTMVFIGYDRYNVIVKGINGPVVTKLKAAMFIIFIWAYAVGISLPPLLEVWGSYALEGMLTTCGIDYLTETFKVRSYLLFIFSGSYVLCLSSLVFFYSQIVSAVWTHEKTLKEQAKKMNVASLRSNAEAGGQSAEFRIAKVALINVLIWVCAWTPYGAVSMIGAFGNREIVYPLVGQLPSLATKFASCFNPLIYAISHPKFRLALKEYAPWVCINEPEIKPSNDSSSEKTVTTS</sequence>
<feature type="domain" description="G-protein coupled receptors family 1 profile" evidence="18">
    <location>
        <begin position="75"/>
        <end position="341"/>
    </location>
</feature>
<keyword evidence="7" id="KW-0681">Retinal protein</keyword>
<evidence type="ECO:0000256" key="10">
    <source>
        <dbReference type="ARBA" id="ARBA00023040"/>
    </source>
</evidence>
<evidence type="ECO:0000256" key="3">
    <source>
        <dbReference type="ARBA" id="ARBA00022543"/>
    </source>
</evidence>
<dbReference type="PRINTS" id="PR00237">
    <property type="entry name" value="GPCRRHODOPSN"/>
</dbReference>
<keyword evidence="8 17" id="KW-1133">Transmembrane helix</keyword>
<dbReference type="Proteomes" id="UP001187531">
    <property type="component" value="Unassembled WGS sequence"/>
</dbReference>
<evidence type="ECO:0000256" key="8">
    <source>
        <dbReference type="ARBA" id="ARBA00022989"/>
    </source>
</evidence>
<evidence type="ECO:0000256" key="17">
    <source>
        <dbReference type="SAM" id="Phobius"/>
    </source>
</evidence>
<evidence type="ECO:0000256" key="7">
    <source>
        <dbReference type="ARBA" id="ARBA00022925"/>
    </source>
</evidence>
<evidence type="ECO:0000256" key="9">
    <source>
        <dbReference type="ARBA" id="ARBA00022991"/>
    </source>
</evidence>